<keyword evidence="1" id="KW-0732">Signal</keyword>
<protein>
    <submittedName>
        <fullName evidence="4">NtCtMGAM_N domain-containing protein</fullName>
    </submittedName>
</protein>
<evidence type="ECO:0000313" key="3">
    <source>
        <dbReference type="Proteomes" id="UP000267606"/>
    </source>
</evidence>
<dbReference type="STRING" id="387005.A0A183H585"/>
<dbReference type="WBParaSite" id="OFLC_0000264401-mRNA-1">
    <property type="protein sequence ID" value="OFLC_0000264401-mRNA-1"/>
    <property type="gene ID" value="OFLC_0000264401"/>
</dbReference>
<organism evidence="4">
    <name type="scientific">Onchocerca flexuosa</name>
    <dbReference type="NCBI Taxonomy" id="387005"/>
    <lineage>
        <taxon>Eukaryota</taxon>
        <taxon>Metazoa</taxon>
        <taxon>Ecdysozoa</taxon>
        <taxon>Nematoda</taxon>
        <taxon>Chromadorea</taxon>
        <taxon>Rhabditida</taxon>
        <taxon>Spirurina</taxon>
        <taxon>Spiruromorpha</taxon>
        <taxon>Filarioidea</taxon>
        <taxon>Onchocercidae</taxon>
        <taxon>Onchocerca</taxon>
    </lineage>
</organism>
<evidence type="ECO:0000313" key="2">
    <source>
        <dbReference type="EMBL" id="VDO33716.1"/>
    </source>
</evidence>
<dbReference type="Proteomes" id="UP000267606">
    <property type="component" value="Unassembled WGS sequence"/>
</dbReference>
<dbReference type="EMBL" id="UZAJ01001557">
    <property type="protein sequence ID" value="VDO33716.1"/>
    <property type="molecule type" value="Genomic_DNA"/>
</dbReference>
<reference evidence="2 3" key="2">
    <citation type="submission" date="2018-11" db="EMBL/GenBank/DDBJ databases">
        <authorList>
            <consortium name="Pathogen Informatics"/>
        </authorList>
    </citation>
    <scope>NUCLEOTIDE SEQUENCE [LARGE SCALE GENOMIC DNA]</scope>
</reference>
<evidence type="ECO:0000256" key="1">
    <source>
        <dbReference type="SAM" id="SignalP"/>
    </source>
</evidence>
<sequence length="111" mass="12407">MPSTAMIIFITTLPLLLLTTTANDEANIFDETSASITISKNYQKKRALPFTSPSIVADVGESFRLSLRQTEYSNAFSIVPEIIVTGQQFDIMLDDTHILNVADKIKLQVWQ</sequence>
<reference evidence="4" key="1">
    <citation type="submission" date="2016-06" db="UniProtKB">
        <authorList>
            <consortium name="WormBaseParasite"/>
        </authorList>
    </citation>
    <scope>IDENTIFICATION</scope>
</reference>
<name>A0A183H585_9BILA</name>
<accession>A0A183H585</accession>
<gene>
    <name evidence="2" type="ORF">OFLC_LOCUS2644</name>
</gene>
<evidence type="ECO:0000313" key="4">
    <source>
        <dbReference type="WBParaSite" id="OFLC_0000264401-mRNA-1"/>
    </source>
</evidence>
<feature type="signal peptide" evidence="1">
    <location>
        <begin position="1"/>
        <end position="22"/>
    </location>
</feature>
<keyword evidence="3" id="KW-1185">Reference proteome</keyword>
<dbReference type="AlphaFoldDB" id="A0A183H585"/>
<proteinExistence type="predicted"/>
<feature type="chain" id="PRO_5044552387" evidence="1">
    <location>
        <begin position="23"/>
        <end position="111"/>
    </location>
</feature>